<protein>
    <submittedName>
        <fullName evidence="2 3">AbiEi antitoxin of type IV toxin-antitoxin system</fullName>
    </submittedName>
</protein>
<evidence type="ECO:0000259" key="1">
    <source>
        <dbReference type="Pfam" id="PF13338"/>
    </source>
</evidence>
<evidence type="ECO:0000313" key="5">
    <source>
        <dbReference type="Proteomes" id="UP000239648"/>
    </source>
</evidence>
<dbReference type="Pfam" id="PF13338">
    <property type="entry name" value="AbiEi_4"/>
    <property type="match status" value="1"/>
</dbReference>
<reference evidence="2 5" key="1">
    <citation type="submission" date="2018-02" db="EMBL/GenBank/DDBJ databases">
        <title>Deep subsurface shale carbon reservoir microbial communities from Ohio and West Virginia, USA.</title>
        <authorList>
            <person name="Wrighton K."/>
        </authorList>
    </citation>
    <scope>NUCLEOTIDE SEQUENCE [LARGE SCALE GENOMIC DNA]</scope>
    <source>
        <strain evidence="2 5">UTICA-S1B6</strain>
    </source>
</reference>
<reference evidence="3 4" key="2">
    <citation type="submission" date="2018-02" db="EMBL/GenBank/DDBJ databases">
        <title>Subsurface microbial communities from deep shales in Ohio and West Virginia, USA.</title>
        <authorList>
            <person name="Wrighton K."/>
        </authorList>
    </citation>
    <scope>NUCLEOTIDE SEQUENCE [LARGE SCALE GENOMIC DNA]</scope>
    <source>
        <strain evidence="3 4">UTICA-S1B9</strain>
    </source>
</reference>
<name>A0A2S6G409_9GAMM</name>
<dbReference type="NCBIfam" id="NF047376">
    <property type="entry name" value="TAA_AbiEi"/>
    <property type="match status" value="1"/>
</dbReference>
<comment type="caution">
    <text evidence="3">The sequence shown here is derived from an EMBL/GenBank/DDBJ whole genome shotgun (WGS) entry which is preliminary data.</text>
</comment>
<dbReference type="InterPro" id="IPR025159">
    <property type="entry name" value="AbiEi_N"/>
</dbReference>
<evidence type="ECO:0000313" key="2">
    <source>
        <dbReference type="EMBL" id="PPK51797.1"/>
    </source>
</evidence>
<accession>A0A2S6G409</accession>
<keyword evidence="5" id="KW-1185">Reference proteome</keyword>
<dbReference type="Proteomes" id="UP000239648">
    <property type="component" value="Unassembled WGS sequence"/>
</dbReference>
<gene>
    <name evidence="3" type="ORF">B0H24_102448</name>
    <name evidence="2" type="ORF">BY455_10948</name>
</gene>
<dbReference type="RefSeq" id="WP_104416972.1">
    <property type="nucleotide sequence ID" value="NZ_PTIT01000009.1"/>
</dbReference>
<evidence type="ECO:0000313" key="3">
    <source>
        <dbReference type="EMBL" id="PPK53820.1"/>
    </source>
</evidence>
<dbReference type="InterPro" id="IPR059220">
    <property type="entry name" value="AbiEi"/>
</dbReference>
<feature type="domain" description="AbiEi antitoxin N-terminal" evidence="1">
    <location>
        <begin position="38"/>
        <end position="64"/>
    </location>
</feature>
<evidence type="ECO:0000313" key="4">
    <source>
        <dbReference type="Proteomes" id="UP000239446"/>
    </source>
</evidence>
<dbReference type="EMBL" id="PTIT01000009">
    <property type="protein sequence ID" value="PPK51797.1"/>
    <property type="molecule type" value="Genomic_DNA"/>
</dbReference>
<organism evidence="3 4">
    <name type="scientific">Marinobacter persicus</name>
    <dbReference type="NCBI Taxonomy" id="930118"/>
    <lineage>
        <taxon>Bacteria</taxon>
        <taxon>Pseudomonadati</taxon>
        <taxon>Pseudomonadota</taxon>
        <taxon>Gammaproteobacteria</taxon>
        <taxon>Pseudomonadales</taxon>
        <taxon>Marinobacteraceae</taxon>
        <taxon>Marinobacter</taxon>
    </lineage>
</organism>
<dbReference type="OrthoDB" id="3235173at2"/>
<dbReference type="EMBL" id="PTIU01000024">
    <property type="protein sequence ID" value="PPK53820.1"/>
    <property type="molecule type" value="Genomic_DNA"/>
</dbReference>
<sequence length="183" mass="20574">MQPIQQLERWLITSQATPSGRLYSAKAFRPLFPQLSRGAYRALLHRAEKRGLLERVCHGVYQFPGDPDKTGLILFHAAALLRASHFNYISLETALSDAGLISQVPISWITLVSTGRSAEVNCGRFGTIEFVHTERSIGEIASDLAYDPDRYLFRASPRLALSDMKRFNRSTIDLVQGFDDDFV</sequence>
<proteinExistence type="predicted"/>
<dbReference type="Proteomes" id="UP000239446">
    <property type="component" value="Unassembled WGS sequence"/>
</dbReference>
<dbReference type="AlphaFoldDB" id="A0A2S6G409"/>